<feature type="transmembrane region" description="Helical" evidence="2">
    <location>
        <begin position="31"/>
        <end position="47"/>
    </location>
</feature>
<keyword evidence="2" id="KW-0472">Membrane</keyword>
<proteinExistence type="predicted"/>
<gene>
    <name evidence="3" type="ORF">ANTHELSMS3_01572</name>
</gene>
<dbReference type="OrthoDB" id="7877480at2"/>
<keyword evidence="2" id="KW-1133">Transmembrane helix</keyword>
<organism evidence="3 4">
    <name type="scientific">Antarctobacter heliothermus</name>
    <dbReference type="NCBI Taxonomy" id="74033"/>
    <lineage>
        <taxon>Bacteria</taxon>
        <taxon>Pseudomonadati</taxon>
        <taxon>Pseudomonadota</taxon>
        <taxon>Alphaproteobacteria</taxon>
        <taxon>Rhodobacterales</taxon>
        <taxon>Roseobacteraceae</taxon>
        <taxon>Antarctobacter</taxon>
    </lineage>
</organism>
<accession>A0A222E2Q3</accession>
<evidence type="ECO:0000256" key="1">
    <source>
        <dbReference type="SAM" id="MobiDB-lite"/>
    </source>
</evidence>
<dbReference type="KEGG" id="aht:ANTHELSMS3_01572"/>
<feature type="region of interest" description="Disordered" evidence="1">
    <location>
        <begin position="1"/>
        <end position="20"/>
    </location>
</feature>
<dbReference type="Proteomes" id="UP000203589">
    <property type="component" value="Chromosome"/>
</dbReference>
<sequence>MATEQIRQTDTAEDADGLDTPRMERAQLDSGLNFLFLAAFPLLLWVFQESFAGIATAIALIWMLSLALRLISVGQQLHHEYERAEVAQAPRIPRKLIGSVMVGCVVLVLAGFKYDSLWMPALAGMVACGLSIAAFGLDPMRNKGSERARQVAAVDIAELALASLADRVAALEDVELTKRTQTARHLVLRPMRRSTGDPAKSARLTRPVNKVITLLDHEVNRLEAAWNTPGQAFARRRYLAKLDVMTESFEAFAVHSGIRGARDAFERQADQLIDRMPRESAA</sequence>
<feature type="transmembrane region" description="Helical" evidence="2">
    <location>
        <begin position="53"/>
        <end position="71"/>
    </location>
</feature>
<reference evidence="3 4" key="1">
    <citation type="submission" date="2017-07" db="EMBL/GenBank/DDBJ databases">
        <title>Genome Sequence of Antarctobacter heliothermus Strain SMS3 Isolated from a culture of the Diatom Skeletonema marinoi.</title>
        <authorList>
            <person name="Topel M."/>
            <person name="Pinder M.I.M."/>
            <person name="Johansson O.N."/>
            <person name="Kourtchenko O."/>
            <person name="Godhe A."/>
            <person name="Clarke A.K."/>
        </authorList>
    </citation>
    <scope>NUCLEOTIDE SEQUENCE [LARGE SCALE GENOMIC DNA]</scope>
    <source>
        <strain evidence="3 4">SMS3</strain>
    </source>
</reference>
<feature type="transmembrane region" description="Helical" evidence="2">
    <location>
        <begin position="118"/>
        <end position="137"/>
    </location>
</feature>
<protein>
    <recommendedName>
        <fullName evidence="5">5-bromo-4-chloroindolyl phosphate hydrolysis protein</fullName>
    </recommendedName>
</protein>
<name>A0A222E2Q3_9RHOB</name>
<dbReference type="AlphaFoldDB" id="A0A222E2Q3"/>
<evidence type="ECO:0000256" key="2">
    <source>
        <dbReference type="SAM" id="Phobius"/>
    </source>
</evidence>
<keyword evidence="4" id="KW-1185">Reference proteome</keyword>
<dbReference type="EMBL" id="CP022540">
    <property type="protein sequence ID" value="ASP20268.1"/>
    <property type="molecule type" value="Genomic_DNA"/>
</dbReference>
<dbReference type="RefSeq" id="WP_094034373.1">
    <property type="nucleotide sequence ID" value="NZ_CP022540.1"/>
</dbReference>
<evidence type="ECO:0000313" key="4">
    <source>
        <dbReference type="Proteomes" id="UP000203589"/>
    </source>
</evidence>
<feature type="transmembrane region" description="Helical" evidence="2">
    <location>
        <begin position="92"/>
        <end position="112"/>
    </location>
</feature>
<keyword evidence="2" id="KW-0812">Transmembrane</keyword>
<evidence type="ECO:0000313" key="3">
    <source>
        <dbReference type="EMBL" id="ASP20268.1"/>
    </source>
</evidence>
<evidence type="ECO:0008006" key="5">
    <source>
        <dbReference type="Google" id="ProtNLM"/>
    </source>
</evidence>